<evidence type="ECO:0000256" key="7">
    <source>
        <dbReference type="SAM" id="MobiDB-lite"/>
    </source>
</evidence>
<dbReference type="PANTHER" id="PTHR13505">
    <property type="entry name" value="TRANSMEMBRANE PROTEIN 208"/>
    <property type="match status" value="1"/>
</dbReference>
<dbReference type="OrthoDB" id="10012212at2759"/>
<keyword evidence="6 8" id="KW-0472">Membrane</keyword>
<protein>
    <recommendedName>
        <fullName evidence="11">DUF788 domain protein</fullName>
    </recommendedName>
</protein>
<dbReference type="AlphaFoldDB" id="A0A0F4ZDV6"/>
<dbReference type="Proteomes" id="UP000033483">
    <property type="component" value="Unassembled WGS sequence"/>
</dbReference>
<feature type="transmembrane region" description="Helical" evidence="8">
    <location>
        <begin position="96"/>
        <end position="125"/>
    </location>
</feature>
<comment type="similarity">
    <text evidence="2">Belongs to the TMEM208 family.</text>
</comment>
<dbReference type="Pfam" id="PF05620">
    <property type="entry name" value="TMEM208_SND2"/>
    <property type="match status" value="1"/>
</dbReference>
<evidence type="ECO:0000313" key="9">
    <source>
        <dbReference type="EMBL" id="KKA28286.1"/>
    </source>
</evidence>
<dbReference type="PANTHER" id="PTHR13505:SF7">
    <property type="entry name" value="TRANSMEMBRANE PROTEIN 208"/>
    <property type="match status" value="1"/>
</dbReference>
<comment type="caution">
    <text evidence="9">The sequence shown here is derived from an EMBL/GenBank/DDBJ whole genome shotgun (WGS) entry which is preliminary data.</text>
</comment>
<evidence type="ECO:0008006" key="11">
    <source>
        <dbReference type="Google" id="ProtNLM"/>
    </source>
</evidence>
<keyword evidence="3 8" id="KW-0812">Transmembrane</keyword>
<evidence type="ECO:0000256" key="8">
    <source>
        <dbReference type="SAM" id="Phobius"/>
    </source>
</evidence>
<evidence type="ECO:0000256" key="4">
    <source>
        <dbReference type="ARBA" id="ARBA00022824"/>
    </source>
</evidence>
<comment type="subcellular location">
    <subcellularLocation>
        <location evidence="1">Endoplasmic reticulum membrane</location>
        <topology evidence="1">Multi-pass membrane protein</topology>
    </subcellularLocation>
</comment>
<evidence type="ECO:0000313" key="10">
    <source>
        <dbReference type="Proteomes" id="UP000033483"/>
    </source>
</evidence>
<evidence type="ECO:0000256" key="5">
    <source>
        <dbReference type="ARBA" id="ARBA00022989"/>
    </source>
</evidence>
<feature type="region of interest" description="Disordered" evidence="7">
    <location>
        <begin position="150"/>
        <end position="169"/>
    </location>
</feature>
<dbReference type="EMBL" id="LAEV01001355">
    <property type="protein sequence ID" value="KKA28286.1"/>
    <property type="molecule type" value="Genomic_DNA"/>
</dbReference>
<evidence type="ECO:0000256" key="6">
    <source>
        <dbReference type="ARBA" id="ARBA00023136"/>
    </source>
</evidence>
<dbReference type="InterPro" id="IPR008506">
    <property type="entry name" value="SND2/TMEM208"/>
</dbReference>
<dbReference type="GO" id="GO:0005789">
    <property type="term" value="C:endoplasmic reticulum membrane"/>
    <property type="evidence" value="ECO:0007669"/>
    <property type="project" value="UniProtKB-SubCell"/>
</dbReference>
<accession>A0A0F4ZDV6</accession>
<feature type="transmembrane region" description="Helical" evidence="8">
    <location>
        <begin position="43"/>
        <end position="60"/>
    </location>
</feature>
<reference evidence="9 10" key="1">
    <citation type="submission" date="2015-03" db="EMBL/GenBank/DDBJ databases">
        <authorList>
            <person name="Radwan O."/>
            <person name="Al-Naeli F.A."/>
            <person name="Rendon G.A."/>
            <person name="Fields C."/>
        </authorList>
    </citation>
    <scope>NUCLEOTIDE SEQUENCE [LARGE SCALE GENOMIC DNA]</scope>
    <source>
        <strain evidence="9">CR-DP1</strain>
    </source>
</reference>
<feature type="transmembrane region" description="Helical" evidence="8">
    <location>
        <begin position="20"/>
        <end position="38"/>
    </location>
</feature>
<evidence type="ECO:0000256" key="3">
    <source>
        <dbReference type="ARBA" id="ARBA00022692"/>
    </source>
</evidence>
<gene>
    <name evidence="9" type="ORF">TD95_001843</name>
</gene>
<sequence length="169" mass="18146">MAQKAKKELAKANSASLKTLHTLSAVFNSLFLVFSLFLRPRSLFYYTIFSIPAFVCQLVIEKSGRPSYDPTTRALRSAGEDLAAPGLTDYMFDTIWVTWACLILVMLFGNGAWAVWALVPAFGLYKAKGLLSAGRQLAGLGGMPGMGGAGAGAGVPEAAPQNRKQRRQA</sequence>
<name>A0A0F4ZDV6_9PEZI</name>
<organism evidence="9 10">
    <name type="scientific">Thielaviopsis punctulata</name>
    <dbReference type="NCBI Taxonomy" id="72032"/>
    <lineage>
        <taxon>Eukaryota</taxon>
        <taxon>Fungi</taxon>
        <taxon>Dikarya</taxon>
        <taxon>Ascomycota</taxon>
        <taxon>Pezizomycotina</taxon>
        <taxon>Sordariomycetes</taxon>
        <taxon>Hypocreomycetidae</taxon>
        <taxon>Microascales</taxon>
        <taxon>Ceratocystidaceae</taxon>
        <taxon>Thielaviopsis</taxon>
    </lineage>
</organism>
<keyword evidence="5 8" id="KW-1133">Transmembrane helix</keyword>
<dbReference type="GO" id="GO:0005773">
    <property type="term" value="C:vacuole"/>
    <property type="evidence" value="ECO:0007669"/>
    <property type="project" value="GOC"/>
</dbReference>
<evidence type="ECO:0000256" key="2">
    <source>
        <dbReference type="ARBA" id="ARBA00009950"/>
    </source>
</evidence>
<proteinExistence type="inferred from homology"/>
<keyword evidence="4" id="KW-0256">Endoplasmic reticulum</keyword>
<dbReference type="GO" id="GO:0006624">
    <property type="term" value="P:vacuolar protein processing"/>
    <property type="evidence" value="ECO:0007669"/>
    <property type="project" value="TreeGrafter"/>
</dbReference>
<evidence type="ECO:0000256" key="1">
    <source>
        <dbReference type="ARBA" id="ARBA00004477"/>
    </source>
</evidence>
<keyword evidence="10" id="KW-1185">Reference proteome</keyword>